<keyword evidence="2" id="KW-1133">Transmembrane helix</keyword>
<dbReference type="InterPro" id="IPR050400">
    <property type="entry name" value="Bact_Cytoskel_RodZ"/>
</dbReference>
<dbReference type="Gene3D" id="1.10.260.40">
    <property type="entry name" value="lambda repressor-like DNA-binding domains"/>
    <property type="match status" value="1"/>
</dbReference>
<evidence type="ECO:0000256" key="1">
    <source>
        <dbReference type="SAM" id="MobiDB-lite"/>
    </source>
</evidence>
<feature type="transmembrane region" description="Helical" evidence="2">
    <location>
        <begin position="102"/>
        <end position="126"/>
    </location>
</feature>
<sequence length="289" mass="31231">MSVELGTWLKQCRLDRGMSLEELEAITKIRKRYLIAIEEGDYSVLPGSFYVRAFIKSYAEAVGLDPNETLKYYKNVLPQTTADSAVEPPRRRRSYGRQTEKIGLVASTVLMVSFIVLIVGIAYYFIMSNQEPKEAVDNDPITSQGVPPQDATPTPSAAAPAVSATPTPTPSPVATVVKQATSGKTDHYAVSGTRKISLTLKVTGDECWVRVAKVNPDGSIKQFEQGIFKNGEIKEWEFDTSVNIVVGKAVAIELAAEGVVLDTGKSSGRKEIQLNLLPPGATPTPNAGA</sequence>
<evidence type="ECO:0000259" key="3">
    <source>
        <dbReference type="Pfam" id="PF13464"/>
    </source>
</evidence>
<feature type="region of interest" description="Disordered" evidence="1">
    <location>
        <begin position="136"/>
        <end position="174"/>
    </location>
</feature>
<dbReference type="PANTHER" id="PTHR34475:SF1">
    <property type="entry name" value="CYTOSKELETON PROTEIN RODZ"/>
    <property type="match status" value="1"/>
</dbReference>
<keyword evidence="2" id="KW-0812">Transmembrane</keyword>
<evidence type="ECO:0000256" key="2">
    <source>
        <dbReference type="SAM" id="Phobius"/>
    </source>
</evidence>
<protein>
    <submittedName>
        <fullName evidence="4">Helix-turn-helix domain-containing protein</fullName>
    </submittedName>
</protein>
<feature type="compositionally biased region" description="Low complexity" evidence="1">
    <location>
        <begin position="151"/>
        <end position="174"/>
    </location>
</feature>
<dbReference type="InterPro" id="IPR010982">
    <property type="entry name" value="Lambda_DNA-bd_dom_sf"/>
</dbReference>
<dbReference type="EMBL" id="JBHTGQ010000017">
    <property type="protein sequence ID" value="MFC7749811.1"/>
    <property type="molecule type" value="Genomic_DNA"/>
</dbReference>
<name>A0ABW2V4T3_9BACL</name>
<dbReference type="PANTHER" id="PTHR34475">
    <property type="match status" value="1"/>
</dbReference>
<dbReference type="RefSeq" id="WP_138789824.1">
    <property type="nucleotide sequence ID" value="NZ_JBHTGQ010000017.1"/>
</dbReference>
<feature type="domain" description="Cytoskeleton protein RodZ-like C-terminal" evidence="3">
    <location>
        <begin position="200"/>
        <end position="265"/>
    </location>
</feature>
<comment type="caution">
    <text evidence="4">The sequence shown here is derived from an EMBL/GenBank/DDBJ whole genome shotgun (WGS) entry which is preliminary data.</text>
</comment>
<dbReference type="InterPro" id="IPR025194">
    <property type="entry name" value="RodZ-like_C"/>
</dbReference>
<dbReference type="Pfam" id="PF13413">
    <property type="entry name" value="HTH_25"/>
    <property type="match status" value="1"/>
</dbReference>
<dbReference type="Proteomes" id="UP001596528">
    <property type="component" value="Unassembled WGS sequence"/>
</dbReference>
<reference evidence="5" key="1">
    <citation type="journal article" date="2019" name="Int. J. Syst. Evol. Microbiol.">
        <title>The Global Catalogue of Microorganisms (GCM) 10K type strain sequencing project: providing services to taxonomists for standard genome sequencing and annotation.</title>
        <authorList>
            <consortium name="The Broad Institute Genomics Platform"/>
            <consortium name="The Broad Institute Genome Sequencing Center for Infectious Disease"/>
            <person name="Wu L."/>
            <person name="Ma J."/>
        </authorList>
    </citation>
    <scope>NUCLEOTIDE SEQUENCE [LARGE SCALE GENOMIC DNA]</scope>
    <source>
        <strain evidence="5">JCM 18657</strain>
    </source>
</reference>
<organism evidence="4 5">
    <name type="scientific">Paenibacillus thermoaerophilus</name>
    <dbReference type="NCBI Taxonomy" id="1215385"/>
    <lineage>
        <taxon>Bacteria</taxon>
        <taxon>Bacillati</taxon>
        <taxon>Bacillota</taxon>
        <taxon>Bacilli</taxon>
        <taxon>Bacillales</taxon>
        <taxon>Paenibacillaceae</taxon>
        <taxon>Paenibacillus</taxon>
    </lineage>
</organism>
<dbReference type="CDD" id="cd00093">
    <property type="entry name" value="HTH_XRE"/>
    <property type="match status" value="1"/>
</dbReference>
<evidence type="ECO:0000313" key="5">
    <source>
        <dbReference type="Proteomes" id="UP001596528"/>
    </source>
</evidence>
<keyword evidence="5" id="KW-1185">Reference proteome</keyword>
<accession>A0ABW2V4T3</accession>
<dbReference type="SUPFAM" id="SSF47413">
    <property type="entry name" value="lambda repressor-like DNA-binding domains"/>
    <property type="match status" value="1"/>
</dbReference>
<dbReference type="Pfam" id="PF13464">
    <property type="entry name" value="RodZ_C"/>
    <property type="match status" value="1"/>
</dbReference>
<gene>
    <name evidence="4" type="ORF">ACFQWB_07650</name>
</gene>
<dbReference type="InterPro" id="IPR001387">
    <property type="entry name" value="Cro/C1-type_HTH"/>
</dbReference>
<keyword evidence="2" id="KW-0472">Membrane</keyword>
<evidence type="ECO:0000313" key="4">
    <source>
        <dbReference type="EMBL" id="MFC7749811.1"/>
    </source>
</evidence>
<proteinExistence type="predicted"/>